<feature type="compositionally biased region" description="Polar residues" evidence="1">
    <location>
        <begin position="297"/>
        <end position="306"/>
    </location>
</feature>
<gene>
    <name evidence="2" type="ORF">R3P38DRAFT_3228385</name>
</gene>
<accession>A0AAV9ZRJ8</accession>
<comment type="caution">
    <text evidence="2">The sequence shown here is derived from an EMBL/GenBank/DDBJ whole genome shotgun (WGS) entry which is preliminary data.</text>
</comment>
<reference evidence="2 3" key="1">
    <citation type="journal article" date="2024" name="J Genomics">
        <title>Draft genome sequencing and assembly of Favolaschia claudopus CIRM-BRFM 2984 isolated from oak limbs.</title>
        <authorList>
            <person name="Navarro D."/>
            <person name="Drula E."/>
            <person name="Chaduli D."/>
            <person name="Cazenave R."/>
            <person name="Ahrendt S."/>
            <person name="Wang J."/>
            <person name="Lipzen A."/>
            <person name="Daum C."/>
            <person name="Barry K."/>
            <person name="Grigoriev I.V."/>
            <person name="Favel A."/>
            <person name="Rosso M.N."/>
            <person name="Martin F."/>
        </authorList>
    </citation>
    <scope>NUCLEOTIDE SEQUENCE [LARGE SCALE GENOMIC DNA]</scope>
    <source>
        <strain evidence="2 3">CIRM-BRFM 2984</strain>
    </source>
</reference>
<feature type="compositionally biased region" description="Low complexity" evidence="1">
    <location>
        <begin position="283"/>
        <end position="296"/>
    </location>
</feature>
<name>A0AAV9ZRJ8_9AGAR</name>
<keyword evidence="3" id="KW-1185">Reference proteome</keyword>
<proteinExistence type="predicted"/>
<dbReference type="AlphaFoldDB" id="A0AAV9ZRJ8"/>
<evidence type="ECO:0000313" key="3">
    <source>
        <dbReference type="Proteomes" id="UP001362999"/>
    </source>
</evidence>
<organism evidence="2 3">
    <name type="scientific">Favolaschia claudopus</name>
    <dbReference type="NCBI Taxonomy" id="2862362"/>
    <lineage>
        <taxon>Eukaryota</taxon>
        <taxon>Fungi</taxon>
        <taxon>Dikarya</taxon>
        <taxon>Basidiomycota</taxon>
        <taxon>Agaricomycotina</taxon>
        <taxon>Agaricomycetes</taxon>
        <taxon>Agaricomycetidae</taxon>
        <taxon>Agaricales</taxon>
        <taxon>Marasmiineae</taxon>
        <taxon>Mycenaceae</taxon>
        <taxon>Favolaschia</taxon>
    </lineage>
</organism>
<dbReference type="EMBL" id="JAWWNJ010000120">
    <property type="protein sequence ID" value="KAK6988792.1"/>
    <property type="molecule type" value="Genomic_DNA"/>
</dbReference>
<evidence type="ECO:0000256" key="1">
    <source>
        <dbReference type="SAM" id="MobiDB-lite"/>
    </source>
</evidence>
<sequence>MVDTRLKICEGGADHSDFAYIHNIDVLRRSGLPLELNPSKRVISLICEDPVSEPVGIYAQMILRGKFLAIFKCVPEAPVIKTQIQRRQLLHKMINLLAEQHAQAVKLRLPRRQPRPGPLVVELLRVLLVTKKREDSHLSHPYLRVLQALQFRTRRLEHRVLEKGQGLHRPSNRPGLDQVQPGPILYGGDDSDESRSPNRAHHAANQLARLLAQDTAMASPGPRRRNFVPLAHAPESSDSDELPVVIRSRRRALPVPDEDAENPDEIYSLNDTGSDSDEDGSPSAAGSRTQRAAAATHSQGTDTPPLQQEMVIRTSKDNEGFVWMNEESLTALALKKDRSADCKHFYAQREE</sequence>
<dbReference type="Proteomes" id="UP001362999">
    <property type="component" value="Unassembled WGS sequence"/>
</dbReference>
<evidence type="ECO:0000313" key="2">
    <source>
        <dbReference type="EMBL" id="KAK6988792.1"/>
    </source>
</evidence>
<protein>
    <submittedName>
        <fullName evidence="2">Uncharacterized protein</fullName>
    </submittedName>
</protein>
<feature type="region of interest" description="Disordered" evidence="1">
    <location>
        <begin position="162"/>
        <end position="203"/>
    </location>
</feature>
<feature type="region of interest" description="Disordered" evidence="1">
    <location>
        <begin position="217"/>
        <end position="309"/>
    </location>
</feature>